<dbReference type="InterPro" id="IPR000847">
    <property type="entry name" value="LysR_HTH_N"/>
</dbReference>
<evidence type="ECO:0000256" key="1">
    <source>
        <dbReference type="ARBA" id="ARBA00009437"/>
    </source>
</evidence>
<feature type="domain" description="HTH lysR-type" evidence="6">
    <location>
        <begin position="1"/>
        <end position="53"/>
    </location>
</feature>
<accession>A0A1L6F8T2</accession>
<name>A0A1L6F8T2_9RHOO</name>
<dbReference type="PANTHER" id="PTHR30293">
    <property type="entry name" value="TRANSCRIPTIONAL REGULATORY PROTEIN NAC-RELATED"/>
    <property type="match status" value="1"/>
</dbReference>
<dbReference type="PROSITE" id="PS50931">
    <property type="entry name" value="HTH_LYSR"/>
    <property type="match status" value="1"/>
</dbReference>
<dbReference type="STRING" id="96773.Tchl_0454"/>
<dbReference type="InterPro" id="IPR036390">
    <property type="entry name" value="WH_DNA-bd_sf"/>
</dbReference>
<dbReference type="SUPFAM" id="SSF53850">
    <property type="entry name" value="Periplasmic binding protein-like II"/>
    <property type="match status" value="1"/>
</dbReference>
<evidence type="ECO:0000313" key="7">
    <source>
        <dbReference type="EMBL" id="APR03325.1"/>
    </source>
</evidence>
<keyword evidence="4" id="KW-0010">Activator</keyword>
<evidence type="ECO:0000256" key="3">
    <source>
        <dbReference type="ARBA" id="ARBA00023125"/>
    </source>
</evidence>
<keyword evidence="8" id="KW-1185">Reference proteome</keyword>
<keyword evidence="2" id="KW-0805">Transcription regulation</keyword>
<evidence type="ECO:0000256" key="4">
    <source>
        <dbReference type="ARBA" id="ARBA00023159"/>
    </source>
</evidence>
<dbReference type="Gene3D" id="3.40.190.290">
    <property type="match status" value="1"/>
</dbReference>
<dbReference type="Pfam" id="PF00126">
    <property type="entry name" value="HTH_1"/>
    <property type="match status" value="1"/>
</dbReference>
<dbReference type="Pfam" id="PF03466">
    <property type="entry name" value="LysR_substrate"/>
    <property type="match status" value="1"/>
</dbReference>
<gene>
    <name evidence="7" type="ORF">Tchl_0454</name>
</gene>
<keyword evidence="5" id="KW-0804">Transcription</keyword>
<dbReference type="SUPFAM" id="SSF46785">
    <property type="entry name" value="Winged helix' DNA-binding domain"/>
    <property type="match status" value="1"/>
</dbReference>
<keyword evidence="3" id="KW-0238">DNA-binding</keyword>
<dbReference type="EMBL" id="CP018839">
    <property type="protein sequence ID" value="APR03325.1"/>
    <property type="molecule type" value="Genomic_DNA"/>
</dbReference>
<dbReference type="Proteomes" id="UP000185739">
    <property type="component" value="Chromosome"/>
</dbReference>
<evidence type="ECO:0000313" key="8">
    <source>
        <dbReference type="Proteomes" id="UP000185739"/>
    </source>
</evidence>
<dbReference type="InterPro" id="IPR005119">
    <property type="entry name" value="LysR_subst-bd"/>
</dbReference>
<dbReference type="GO" id="GO:0003700">
    <property type="term" value="F:DNA-binding transcription factor activity"/>
    <property type="evidence" value="ECO:0007669"/>
    <property type="project" value="InterPro"/>
</dbReference>
<dbReference type="Gene3D" id="1.10.10.10">
    <property type="entry name" value="Winged helix-like DNA-binding domain superfamily/Winged helix DNA-binding domain"/>
    <property type="match status" value="1"/>
</dbReference>
<dbReference type="PANTHER" id="PTHR30293:SF2">
    <property type="entry name" value="TRANSCRIPTIONAL ACTIVATOR PROTEIN NHAR"/>
    <property type="match status" value="1"/>
</dbReference>
<evidence type="ECO:0000259" key="6">
    <source>
        <dbReference type="PROSITE" id="PS50931"/>
    </source>
</evidence>
<dbReference type="GO" id="GO:2000142">
    <property type="term" value="P:regulation of DNA-templated transcription initiation"/>
    <property type="evidence" value="ECO:0007669"/>
    <property type="project" value="TreeGrafter"/>
</dbReference>
<organism evidence="7 8">
    <name type="scientific">Thauera chlorobenzoica</name>
    <dbReference type="NCBI Taxonomy" id="96773"/>
    <lineage>
        <taxon>Bacteria</taxon>
        <taxon>Pseudomonadati</taxon>
        <taxon>Pseudomonadota</taxon>
        <taxon>Betaproteobacteria</taxon>
        <taxon>Rhodocyclales</taxon>
        <taxon>Zoogloeaceae</taxon>
        <taxon>Thauera</taxon>
    </lineage>
</organism>
<protein>
    <submittedName>
        <fullName evidence="7">Transcriptional regulator, LysR family</fullName>
    </submittedName>
</protein>
<comment type="similarity">
    <text evidence="1">Belongs to the LysR transcriptional regulatory family.</text>
</comment>
<evidence type="ECO:0000256" key="2">
    <source>
        <dbReference type="ARBA" id="ARBA00023015"/>
    </source>
</evidence>
<proteinExistence type="inferred from homology"/>
<sequence>MRYFWAVAHSGSIAGAAKQLHLTPQTISAQINLFEEEVGTPLLRPAGRGLALTEAGRVALSYADEMFALGDEMLSSLRTHAGPAMPTLRVGISEVVPKSLTLRLLASLKRLPERVRLVCREAPIDWLLGELALHRLDMVLADRPMPTALSVRGHSHKLGDSAIAFLAAPALADQGGAFPGCLNGAPLLLPGPNAAVRGEIERWLGQARLSPQVVGEFDDSALMKAFAQTGEGYFPAPAILAGEIAARYGVREVGRIEEVRQSFWLISTERRIRHSAVRAVVDAARGVVFPAALDPDRSA</sequence>
<dbReference type="AlphaFoldDB" id="A0A1L6F8T2"/>
<evidence type="ECO:0000256" key="5">
    <source>
        <dbReference type="ARBA" id="ARBA00023163"/>
    </source>
</evidence>
<dbReference type="InterPro" id="IPR036388">
    <property type="entry name" value="WH-like_DNA-bd_sf"/>
</dbReference>
<dbReference type="GO" id="GO:0003677">
    <property type="term" value="F:DNA binding"/>
    <property type="evidence" value="ECO:0007669"/>
    <property type="project" value="UniProtKB-KW"/>
</dbReference>
<dbReference type="KEGG" id="tcl:Tchl_0454"/>
<reference evidence="7 8" key="1">
    <citation type="submission" date="2016-12" db="EMBL/GenBank/DDBJ databases">
        <title>Complete genome sequence of Thauera chlorobenzoica, a Betaproteobacterium degrading haloaromatics anaerobically to CO2 and halides.</title>
        <authorList>
            <person name="Goris T."/>
            <person name="Mergelsberg M."/>
            <person name="Boll M."/>
        </authorList>
    </citation>
    <scope>NUCLEOTIDE SEQUENCE [LARGE SCALE GENOMIC DNA]</scope>
    <source>
        <strain evidence="7 8">3CB1</strain>
    </source>
</reference>